<dbReference type="Gene3D" id="3.40.50.1820">
    <property type="entry name" value="alpha/beta hydrolase"/>
    <property type="match status" value="1"/>
</dbReference>
<keyword evidence="2" id="KW-1185">Reference proteome</keyword>
<dbReference type="OrthoDB" id="8950502at2"/>
<dbReference type="RefSeq" id="WP_130608927.1">
    <property type="nucleotide sequence ID" value="NZ_AP019368.1"/>
</dbReference>
<proteinExistence type="predicted"/>
<dbReference type="Proteomes" id="UP000291236">
    <property type="component" value="Chromosome"/>
</dbReference>
<dbReference type="InterPro" id="IPR029058">
    <property type="entry name" value="AB_hydrolase_fold"/>
</dbReference>
<dbReference type="AlphaFoldDB" id="A0A4P2VN12"/>
<dbReference type="Pfam" id="PF10142">
    <property type="entry name" value="PhoPQ_related"/>
    <property type="match status" value="1"/>
</dbReference>
<sequence length="481" mass="55884">MNNKSFFTKIFALVFPISYAEESYTYTKCPENTDALDCSVFIQKQFPLDYKKISEEYLSPIKLLKLQLNSQRFPLHIETSQNKWSHTVSVYIPNNYDNKTNPFIYIDGGSSTKPDSSKINFSQVAIKTKSIIISINLVPNQPVSYPNKPNLVEDFLVAHTWKLYLENPEENKILPLQLPMAMSIIKTMDMLQKEPALSRYKMDSFILGGASKRGWAAWLTAIADTRIIAIVPIVIDIFNTENLINKFKTVYANNWPIALLPYYNEKLFQNIDKESYKKLMNILDPLAYKETSKKNRLDIPKLIISASGDDFFPPDNIFENYKELSGKSYFRYIPNSSHFVSYKVLEYSIISFLNRLNSQKSSKIFSFEFQENRTNKNQEIILKLNSSIKTISLWQAYNKYERDFRYACGIKYNKITYKIPKNRKLKITLEEPKIGWRASFLEVTDSDGFIQTTPNIVLPRNKFPESIDTNKIENCRVLPLP</sequence>
<dbReference type="PIRSF" id="PIRSF014728">
    <property type="entry name" value="PqaA"/>
    <property type="match status" value="1"/>
</dbReference>
<dbReference type="PANTHER" id="PTHR31497">
    <property type="entry name" value="AUTOCRINE PROLIFERATION REPRESSOR PROTEIN A"/>
    <property type="match status" value="1"/>
</dbReference>
<dbReference type="KEGG" id="sbf:JCM31447_17630"/>
<name>A0A4P2VN12_FLUSA</name>
<dbReference type="InterPro" id="IPR009199">
    <property type="entry name" value="PhoPQ-act_pathogen-rel_PqaA"/>
</dbReference>
<evidence type="ECO:0000313" key="2">
    <source>
        <dbReference type="Proteomes" id="UP000291236"/>
    </source>
</evidence>
<reference evidence="1 2" key="1">
    <citation type="submission" date="2018-12" db="EMBL/GenBank/DDBJ databases">
        <title>Rubrispira sanarue gen. nov., sp., nov., a member of the order Silvanigrellales, isolated from a brackish lake in Hamamatsu Japan.</title>
        <authorList>
            <person name="Maejima Y."/>
            <person name="Iino T."/>
            <person name="Muraguchi Y."/>
            <person name="Fukuda K."/>
            <person name="Nojiri H."/>
            <person name="Ohkuma M."/>
            <person name="Moriuchi R."/>
            <person name="Dohra H."/>
            <person name="Kimbara K."/>
            <person name="Shintani M."/>
        </authorList>
    </citation>
    <scope>NUCLEOTIDE SEQUENCE [LARGE SCALE GENOMIC DNA]</scope>
    <source>
        <strain evidence="1 2">RF1110005</strain>
    </source>
</reference>
<dbReference type="PANTHER" id="PTHR31497:SF0">
    <property type="entry name" value="AUTOCRINE PROLIFERATION REPRESSOR PROTEIN A"/>
    <property type="match status" value="1"/>
</dbReference>
<gene>
    <name evidence="1" type="ORF">JCM31447_17630</name>
</gene>
<accession>A0A4P2VN12</accession>
<organism evidence="1 2">
    <name type="scientific">Fluviispira sanaruensis</name>
    <dbReference type="NCBI Taxonomy" id="2493639"/>
    <lineage>
        <taxon>Bacteria</taxon>
        <taxon>Pseudomonadati</taxon>
        <taxon>Bdellovibrionota</taxon>
        <taxon>Oligoflexia</taxon>
        <taxon>Silvanigrellales</taxon>
        <taxon>Silvanigrellaceae</taxon>
        <taxon>Fluviispira</taxon>
    </lineage>
</organism>
<dbReference type="SUPFAM" id="SSF53474">
    <property type="entry name" value="alpha/beta-Hydrolases"/>
    <property type="match status" value="1"/>
</dbReference>
<evidence type="ECO:0000313" key="1">
    <source>
        <dbReference type="EMBL" id="BBH53320.1"/>
    </source>
</evidence>
<protein>
    <submittedName>
        <fullName evidence="1">PhoPQ-regulated protein</fullName>
    </submittedName>
</protein>
<dbReference type="EMBL" id="AP019368">
    <property type="protein sequence ID" value="BBH53320.1"/>
    <property type="molecule type" value="Genomic_DNA"/>
</dbReference>